<reference evidence="2" key="1">
    <citation type="journal article" date="2019" name="Microbiol. Resour. Announc.">
        <title>Complete Genome Sequence of Halomonas olivaria, a Moderately Halophilic Bacterium Isolated from Olive Processing Effluents, Obtained by Nanopore Sequencing.</title>
        <authorList>
            <person name="Nagata S."/>
            <person name="Ii K.M."/>
            <person name="Tsukimi T."/>
            <person name="Miura M.C."/>
            <person name="Galipon J."/>
            <person name="Arakawa K."/>
        </authorList>
    </citation>
    <scope>NUCLEOTIDE SEQUENCE [LARGE SCALE GENOMIC DNA]</scope>
    <source>
        <strain evidence="2">TYRC17</strain>
    </source>
</reference>
<dbReference type="Proteomes" id="UP000289555">
    <property type="component" value="Chromosome"/>
</dbReference>
<evidence type="ECO:0008006" key="3">
    <source>
        <dbReference type="Google" id="ProtNLM"/>
    </source>
</evidence>
<proteinExistence type="predicted"/>
<gene>
    <name evidence="1" type="ORF">HORIV_48430</name>
</gene>
<keyword evidence="2" id="KW-1185">Reference proteome</keyword>
<dbReference type="EMBL" id="AP019416">
    <property type="protein sequence ID" value="BBI52422.1"/>
    <property type="molecule type" value="Genomic_DNA"/>
</dbReference>
<accession>A0ABN5WZZ3</accession>
<evidence type="ECO:0000313" key="1">
    <source>
        <dbReference type="EMBL" id="BBI52422.1"/>
    </source>
</evidence>
<organism evidence="1 2">
    <name type="scientific">Vreelandella olivaria</name>
    <dbReference type="NCBI Taxonomy" id="390919"/>
    <lineage>
        <taxon>Bacteria</taxon>
        <taxon>Pseudomonadati</taxon>
        <taxon>Pseudomonadota</taxon>
        <taxon>Gammaproteobacteria</taxon>
        <taxon>Oceanospirillales</taxon>
        <taxon>Halomonadaceae</taxon>
        <taxon>Vreelandella</taxon>
    </lineage>
</organism>
<evidence type="ECO:0000313" key="2">
    <source>
        <dbReference type="Proteomes" id="UP000289555"/>
    </source>
</evidence>
<sequence length="64" mass="7010">MAWIRSGELKPVLHAAFKLSDLHAAERYFVNRGSNYLGKIVLVPDAQWASHGAPFALENSSTAV</sequence>
<protein>
    <recommendedName>
        <fullName evidence="3">Alcohol dehydrogenase</fullName>
    </recommendedName>
</protein>
<name>A0ABN5WZZ3_9GAMM</name>